<dbReference type="Pfam" id="PF04170">
    <property type="entry name" value="NlpE"/>
    <property type="match status" value="1"/>
</dbReference>
<dbReference type="Gene3D" id="2.40.128.640">
    <property type="match status" value="1"/>
</dbReference>
<dbReference type="Proteomes" id="UP000059847">
    <property type="component" value="Chromosome"/>
</dbReference>
<proteinExistence type="predicted"/>
<dbReference type="KEGG" id="pur:AOC03_06615"/>
<sequence length="224" mass="24139">MMRYSAPLLSILTKSISVTTSSCRVGRLGLVLPLSFCVLLIGCDAQSSSSPALNGSVNSKNASDSMMQSLTSDDTSAPSEASTANVDESIESEDEGQSLIAIARTDDSNRARRAPMISAQNTDSTLQATLIGDYTGMLPCSFCDGISLTLNLFSDGSVLKTSVYQNPESPRLPLTESGVYRQDDNRIIVVYGDKSLESYRIQGNHLIMMNKDKVPDADYTLSRK</sequence>
<evidence type="ECO:0000313" key="3">
    <source>
        <dbReference type="Proteomes" id="UP000059847"/>
    </source>
</evidence>
<dbReference type="RefSeq" id="WP_062534403.1">
    <property type="nucleotide sequence ID" value="NZ_CP012678.1"/>
</dbReference>
<dbReference type="EMBL" id="CP012678">
    <property type="protein sequence ID" value="ALF59746.1"/>
    <property type="molecule type" value="Genomic_DNA"/>
</dbReference>
<name>A0A0M4T7S3_9GAMM</name>
<feature type="region of interest" description="Disordered" evidence="1">
    <location>
        <begin position="47"/>
        <end position="97"/>
    </location>
</feature>
<organism evidence="2 3">
    <name type="scientific">Psychrobacter urativorans</name>
    <dbReference type="NCBI Taxonomy" id="45610"/>
    <lineage>
        <taxon>Bacteria</taxon>
        <taxon>Pseudomonadati</taxon>
        <taxon>Pseudomonadota</taxon>
        <taxon>Gammaproteobacteria</taxon>
        <taxon>Moraxellales</taxon>
        <taxon>Moraxellaceae</taxon>
        <taxon>Psychrobacter</taxon>
    </lineage>
</organism>
<dbReference type="AlphaFoldDB" id="A0A0M4T7S3"/>
<accession>A0A0M4T7S3</accession>
<protein>
    <recommendedName>
        <fullName evidence="4">Copper homeostasis protein</fullName>
    </recommendedName>
</protein>
<keyword evidence="3" id="KW-1185">Reference proteome</keyword>
<gene>
    <name evidence="2" type="ORF">AOC03_06615</name>
</gene>
<reference evidence="2 3" key="1">
    <citation type="submission" date="2015-09" db="EMBL/GenBank/DDBJ databases">
        <title>Complete genome of Psychrobacter urativorans R10.10B.</title>
        <authorList>
            <person name="See-Too W.S."/>
            <person name="Chan K.G."/>
        </authorList>
    </citation>
    <scope>NUCLEOTIDE SEQUENCE [LARGE SCALE GENOMIC DNA]</scope>
    <source>
        <strain evidence="2 3">R10.10B</strain>
    </source>
</reference>
<evidence type="ECO:0000256" key="1">
    <source>
        <dbReference type="SAM" id="MobiDB-lite"/>
    </source>
</evidence>
<evidence type="ECO:0000313" key="2">
    <source>
        <dbReference type="EMBL" id="ALF59746.1"/>
    </source>
</evidence>
<dbReference type="InterPro" id="IPR007298">
    <property type="entry name" value="Cu-R_lipoprotein_NlpE"/>
</dbReference>
<feature type="compositionally biased region" description="Polar residues" evidence="1">
    <location>
        <begin position="47"/>
        <end position="86"/>
    </location>
</feature>
<evidence type="ECO:0008006" key="4">
    <source>
        <dbReference type="Google" id="ProtNLM"/>
    </source>
</evidence>